<dbReference type="InterPro" id="IPR000387">
    <property type="entry name" value="Tyr_Pase_dom"/>
</dbReference>
<evidence type="ECO:0000313" key="7">
    <source>
        <dbReference type="EMBL" id="KAF0734869.1"/>
    </source>
</evidence>
<accession>A0A6G0X4Z4</accession>
<dbReference type="InterPro" id="IPR000340">
    <property type="entry name" value="Dual-sp_phosphatase_cat-dom"/>
</dbReference>
<dbReference type="PANTHER" id="PTHR10159:SF519">
    <property type="entry name" value="DUAL SPECIFICITY PROTEIN PHOSPHATASE MPK3"/>
    <property type="match status" value="1"/>
</dbReference>
<dbReference type="GO" id="GO:0043409">
    <property type="term" value="P:negative regulation of MAPK cascade"/>
    <property type="evidence" value="ECO:0007669"/>
    <property type="project" value="TreeGrafter"/>
</dbReference>
<evidence type="ECO:0000256" key="4">
    <source>
        <dbReference type="ARBA" id="ARBA00022912"/>
    </source>
</evidence>
<keyword evidence="8" id="KW-1185">Reference proteome</keyword>
<feature type="domain" description="Tyrosine-protein phosphatase" evidence="5">
    <location>
        <begin position="22"/>
        <end position="179"/>
    </location>
</feature>
<dbReference type="PROSITE" id="PS00383">
    <property type="entry name" value="TYR_PHOSPHATASE_1"/>
    <property type="match status" value="1"/>
</dbReference>
<feature type="domain" description="Tyrosine specific protein phosphatases" evidence="6">
    <location>
        <begin position="99"/>
        <end position="158"/>
    </location>
</feature>
<gene>
    <name evidence="7" type="ORF">Ae201684_008531</name>
</gene>
<dbReference type="AlphaFoldDB" id="A0A6G0X4Z4"/>
<dbReference type="EC" id="3.1.3.48" evidence="2"/>
<dbReference type="InterPro" id="IPR020422">
    <property type="entry name" value="TYR_PHOSPHATASE_DUAL_dom"/>
</dbReference>
<protein>
    <recommendedName>
        <fullName evidence="2">protein-tyrosine-phosphatase</fullName>
        <ecNumber evidence="2">3.1.3.48</ecNumber>
    </recommendedName>
</protein>
<dbReference type="InterPro" id="IPR029021">
    <property type="entry name" value="Prot-tyrosine_phosphatase-like"/>
</dbReference>
<keyword evidence="3" id="KW-0378">Hydrolase</keyword>
<dbReference type="SUPFAM" id="SSF52799">
    <property type="entry name" value="(Phosphotyrosine protein) phosphatases II"/>
    <property type="match status" value="1"/>
</dbReference>
<keyword evidence="4" id="KW-0904">Protein phosphatase</keyword>
<evidence type="ECO:0000256" key="1">
    <source>
        <dbReference type="ARBA" id="ARBA00008601"/>
    </source>
</evidence>
<comment type="similarity">
    <text evidence="1">Belongs to the protein-tyrosine phosphatase family. Non-receptor class dual specificity subfamily.</text>
</comment>
<evidence type="ECO:0000259" key="6">
    <source>
        <dbReference type="PROSITE" id="PS50056"/>
    </source>
</evidence>
<dbReference type="EMBL" id="VJMJ01000103">
    <property type="protein sequence ID" value="KAF0734869.1"/>
    <property type="molecule type" value="Genomic_DNA"/>
</dbReference>
<reference evidence="7 8" key="1">
    <citation type="submission" date="2019-07" db="EMBL/GenBank/DDBJ databases">
        <title>Genomics analysis of Aphanomyces spp. identifies a new class of oomycete effector associated with host adaptation.</title>
        <authorList>
            <person name="Gaulin E."/>
        </authorList>
    </citation>
    <scope>NUCLEOTIDE SEQUENCE [LARGE SCALE GENOMIC DNA]</scope>
    <source>
        <strain evidence="7 8">ATCC 201684</strain>
    </source>
</reference>
<proteinExistence type="inferred from homology"/>
<dbReference type="PROSITE" id="PS50054">
    <property type="entry name" value="TYR_PHOSPHATASE_DUAL"/>
    <property type="match status" value="1"/>
</dbReference>
<comment type="caution">
    <text evidence="7">The sequence shown here is derived from an EMBL/GenBank/DDBJ whole genome shotgun (WGS) entry which is preliminary data.</text>
</comment>
<dbReference type="GO" id="GO:0004725">
    <property type="term" value="F:protein tyrosine phosphatase activity"/>
    <property type="evidence" value="ECO:0007669"/>
    <property type="project" value="UniProtKB-EC"/>
</dbReference>
<evidence type="ECO:0000259" key="5">
    <source>
        <dbReference type="PROSITE" id="PS50054"/>
    </source>
</evidence>
<dbReference type="InterPro" id="IPR016130">
    <property type="entry name" value="Tyr_Pase_AS"/>
</dbReference>
<evidence type="ECO:0000313" key="8">
    <source>
        <dbReference type="Proteomes" id="UP000481153"/>
    </source>
</evidence>
<dbReference type="GO" id="GO:0005737">
    <property type="term" value="C:cytoplasm"/>
    <property type="evidence" value="ECO:0007669"/>
    <property type="project" value="TreeGrafter"/>
</dbReference>
<dbReference type="PANTHER" id="PTHR10159">
    <property type="entry name" value="DUAL SPECIFICITY PROTEIN PHOSPHATASE"/>
    <property type="match status" value="1"/>
</dbReference>
<organism evidence="7 8">
    <name type="scientific">Aphanomyces euteiches</name>
    <dbReference type="NCBI Taxonomy" id="100861"/>
    <lineage>
        <taxon>Eukaryota</taxon>
        <taxon>Sar</taxon>
        <taxon>Stramenopiles</taxon>
        <taxon>Oomycota</taxon>
        <taxon>Saprolegniomycetes</taxon>
        <taxon>Saprolegniales</taxon>
        <taxon>Verrucalvaceae</taxon>
        <taxon>Aphanomyces</taxon>
    </lineage>
</organism>
<evidence type="ECO:0000256" key="3">
    <source>
        <dbReference type="ARBA" id="ARBA00022801"/>
    </source>
</evidence>
<dbReference type="VEuPathDB" id="FungiDB:AeMF1_010411"/>
<dbReference type="Gene3D" id="3.90.190.10">
    <property type="entry name" value="Protein tyrosine phosphatase superfamily"/>
    <property type="match status" value="1"/>
</dbReference>
<name>A0A6G0X4Z4_9STRA</name>
<dbReference type="OrthoDB" id="10252009at2759"/>
<sequence>MELDKAKKLRLDAVCSTSVQYNVTKILDGLYVGGRESVDDLAALEMLAVTHIVNCTEDIPNFFYGEYEPMPCTTSSTNDPGTISYLRVPISDDPDVAIDSFFQSVFGFIQNARDSGKVCLVHCSQGMSRSPTFILAYLVARENMSVLEALRYTRALRPVISPNVGFMRKLVELEVRTRQKASLDLVKYRKDRFATIDELVIEASPSPAD</sequence>
<dbReference type="Pfam" id="PF00782">
    <property type="entry name" value="DSPc"/>
    <property type="match status" value="1"/>
</dbReference>
<dbReference type="Proteomes" id="UP000481153">
    <property type="component" value="Unassembled WGS sequence"/>
</dbReference>
<dbReference type="CDD" id="cd14498">
    <property type="entry name" value="DSP"/>
    <property type="match status" value="1"/>
</dbReference>
<dbReference type="SMART" id="SM00195">
    <property type="entry name" value="DSPc"/>
    <property type="match status" value="1"/>
</dbReference>
<evidence type="ECO:0000256" key="2">
    <source>
        <dbReference type="ARBA" id="ARBA00013064"/>
    </source>
</evidence>
<dbReference type="PROSITE" id="PS50056">
    <property type="entry name" value="TYR_PHOSPHATASE_2"/>
    <property type="match status" value="1"/>
</dbReference>